<protein>
    <recommendedName>
        <fullName evidence="3">Aldehyde dehydrogenase domain-containing protein</fullName>
    </recommendedName>
</protein>
<name>A0A1G1ZPS7_9BACT</name>
<dbReference type="GO" id="GO:0009898">
    <property type="term" value="C:cytoplasmic side of plasma membrane"/>
    <property type="evidence" value="ECO:0007669"/>
    <property type="project" value="TreeGrafter"/>
</dbReference>
<evidence type="ECO:0000313" key="5">
    <source>
        <dbReference type="Proteomes" id="UP000177690"/>
    </source>
</evidence>
<dbReference type="Gene3D" id="3.40.309.10">
    <property type="entry name" value="Aldehyde Dehydrogenase, Chain A, domain 2"/>
    <property type="match status" value="1"/>
</dbReference>
<dbReference type="GO" id="GO:0010133">
    <property type="term" value="P:L-proline catabolic process to L-glutamate"/>
    <property type="evidence" value="ECO:0007669"/>
    <property type="project" value="TreeGrafter"/>
</dbReference>
<dbReference type="GO" id="GO:0003842">
    <property type="term" value="F:L-glutamate gamma-semialdehyde dehydrogenase activity"/>
    <property type="evidence" value="ECO:0007669"/>
    <property type="project" value="TreeGrafter"/>
</dbReference>
<evidence type="ECO:0000259" key="3">
    <source>
        <dbReference type="Pfam" id="PF00171"/>
    </source>
</evidence>
<organism evidence="4 5">
    <name type="scientific">Candidatus Harrisonbacteria bacterium RIFCSPLOWO2_02_FULL_41_13b</name>
    <dbReference type="NCBI Taxonomy" id="1798409"/>
    <lineage>
        <taxon>Bacteria</taxon>
        <taxon>Candidatus Harrisoniibacteriota</taxon>
    </lineage>
</organism>
<comment type="caution">
    <text evidence="4">The sequence shown here is derived from an EMBL/GenBank/DDBJ whole genome shotgun (WGS) entry which is preliminary data.</text>
</comment>
<dbReference type="SUPFAM" id="SSF53720">
    <property type="entry name" value="ALDH-like"/>
    <property type="match status" value="1"/>
</dbReference>
<dbReference type="Pfam" id="PF00171">
    <property type="entry name" value="Aldedh"/>
    <property type="match status" value="1"/>
</dbReference>
<evidence type="ECO:0000256" key="1">
    <source>
        <dbReference type="ARBA" id="ARBA00023002"/>
    </source>
</evidence>
<dbReference type="PANTHER" id="PTHR42862">
    <property type="entry name" value="DELTA-1-PYRROLINE-5-CARBOXYLATE DEHYDROGENASE 1, ISOFORM A-RELATED"/>
    <property type="match status" value="1"/>
</dbReference>
<keyword evidence="1" id="KW-0560">Oxidoreductase</keyword>
<evidence type="ECO:0000256" key="2">
    <source>
        <dbReference type="ARBA" id="ARBA00023027"/>
    </source>
</evidence>
<dbReference type="InterPro" id="IPR015590">
    <property type="entry name" value="Aldehyde_DH_dom"/>
</dbReference>
<dbReference type="AlphaFoldDB" id="A0A1G1ZPS7"/>
<dbReference type="Gene3D" id="3.40.605.10">
    <property type="entry name" value="Aldehyde Dehydrogenase, Chain A, domain 1"/>
    <property type="match status" value="1"/>
</dbReference>
<dbReference type="EMBL" id="MHJL01000037">
    <property type="protein sequence ID" value="OGY66688.1"/>
    <property type="molecule type" value="Genomic_DNA"/>
</dbReference>
<dbReference type="Proteomes" id="UP000177690">
    <property type="component" value="Unassembled WGS sequence"/>
</dbReference>
<sequence>MNLNEFRNEPHIDWTNPDNRKRMLEALEKRKITCQKTYPIIVDGRGYITSEILSSYDPADKNRLVGVTFQPDKLLITCAEKSAEHAGQSWRKLPWEKRAEYLLKTAQIVREKKFEMAALLVYEISKTWDEALGEIEEAIDFLELYARAALKYGKDTTRQPYVQAECNLTRFRPRGTTAAISTWNFPFSLSVEKIAASLAAGCPVLFKPAEQAPIVGWHTTKYFLDAGISPELLAYLPGGKEVGNILITLPSVTQISFTGSEKVGRLIEKSALETSGKLGIKNSDLEMGGSNSLIICPSADLDEAMAGVIRSRFSFNGQKCSALQRLILVGSRDDQWIKNFISRISLGSLKIGHPENPENNLLTAVIDGAAHQRITERIQRISQKGIDTIEKADIPKGGWFARPVVFYNLPWEFYGHPDIQEEVFGPVLFILNASSLDRALEIANSTRYGLTAGIYTGSTGDIDYFLEKIQAGNVYINRPIVGAMVDRQPFGGIKCSGKGKKVGTKEHLKFYLNEMTISQNLLSRGLKTS</sequence>
<evidence type="ECO:0000313" key="4">
    <source>
        <dbReference type="EMBL" id="OGY66688.1"/>
    </source>
</evidence>
<dbReference type="InterPro" id="IPR050485">
    <property type="entry name" value="Proline_metab_enzyme"/>
</dbReference>
<reference evidence="4 5" key="1">
    <citation type="journal article" date="2016" name="Nat. Commun.">
        <title>Thousands of microbial genomes shed light on interconnected biogeochemical processes in an aquifer system.</title>
        <authorList>
            <person name="Anantharaman K."/>
            <person name="Brown C.T."/>
            <person name="Hug L.A."/>
            <person name="Sharon I."/>
            <person name="Castelle C.J."/>
            <person name="Probst A.J."/>
            <person name="Thomas B.C."/>
            <person name="Singh A."/>
            <person name="Wilkins M.J."/>
            <person name="Karaoz U."/>
            <person name="Brodie E.L."/>
            <person name="Williams K.H."/>
            <person name="Hubbard S.S."/>
            <person name="Banfield J.F."/>
        </authorList>
    </citation>
    <scope>NUCLEOTIDE SEQUENCE [LARGE SCALE GENOMIC DNA]</scope>
</reference>
<accession>A0A1G1ZPS7</accession>
<proteinExistence type="predicted"/>
<dbReference type="STRING" id="1798409.A3I24_03360"/>
<keyword evidence="2" id="KW-0520">NAD</keyword>
<dbReference type="InterPro" id="IPR016161">
    <property type="entry name" value="Ald_DH/histidinol_DH"/>
</dbReference>
<gene>
    <name evidence="4" type="ORF">A3I24_03360</name>
</gene>
<dbReference type="PANTHER" id="PTHR42862:SF1">
    <property type="entry name" value="DELTA-1-PYRROLINE-5-CARBOXYLATE DEHYDROGENASE 2, ISOFORM A-RELATED"/>
    <property type="match status" value="1"/>
</dbReference>
<feature type="domain" description="Aldehyde dehydrogenase" evidence="3">
    <location>
        <begin position="53"/>
        <end position="516"/>
    </location>
</feature>
<dbReference type="InterPro" id="IPR016163">
    <property type="entry name" value="Ald_DH_C"/>
</dbReference>
<dbReference type="InterPro" id="IPR016162">
    <property type="entry name" value="Ald_DH_N"/>
</dbReference>